<dbReference type="SUPFAM" id="SSF52540">
    <property type="entry name" value="P-loop containing nucleoside triphosphate hydrolases"/>
    <property type="match status" value="1"/>
</dbReference>
<dbReference type="InterPro" id="IPR025943">
    <property type="entry name" value="Sigma_54_int_dom_ATP-bd_2"/>
</dbReference>
<protein>
    <submittedName>
        <fullName evidence="9">Sigma-54 interaction domain-containing protein</fullName>
    </submittedName>
</protein>
<comment type="caution">
    <text evidence="9">The sequence shown here is derived from an EMBL/GenBank/DDBJ whole genome shotgun (WGS) entry which is preliminary data.</text>
</comment>
<evidence type="ECO:0000313" key="10">
    <source>
        <dbReference type="Proteomes" id="UP001595681"/>
    </source>
</evidence>
<accession>A0ABV7NHZ0</accession>
<dbReference type="SUPFAM" id="SSF46689">
    <property type="entry name" value="Homeodomain-like"/>
    <property type="match status" value="1"/>
</dbReference>
<dbReference type="PROSITE" id="PS00675">
    <property type="entry name" value="SIGMA54_INTERACT_1"/>
    <property type="match status" value="1"/>
</dbReference>
<evidence type="ECO:0000256" key="3">
    <source>
        <dbReference type="ARBA" id="ARBA00023012"/>
    </source>
</evidence>
<dbReference type="Pfam" id="PF25601">
    <property type="entry name" value="AAA_lid_14"/>
    <property type="match status" value="1"/>
</dbReference>
<evidence type="ECO:0000256" key="4">
    <source>
        <dbReference type="ARBA" id="ARBA00023015"/>
    </source>
</evidence>
<dbReference type="Gene3D" id="3.40.50.300">
    <property type="entry name" value="P-loop containing nucleotide triphosphate hydrolases"/>
    <property type="match status" value="1"/>
</dbReference>
<dbReference type="PANTHER" id="PTHR32071">
    <property type="entry name" value="TRANSCRIPTIONAL REGULATORY PROTEIN"/>
    <property type="match status" value="1"/>
</dbReference>
<dbReference type="InterPro" id="IPR009057">
    <property type="entry name" value="Homeodomain-like_sf"/>
</dbReference>
<dbReference type="Gene3D" id="1.10.8.60">
    <property type="match status" value="1"/>
</dbReference>
<dbReference type="PROSITE" id="PS00676">
    <property type="entry name" value="SIGMA54_INTERACT_2"/>
    <property type="match status" value="1"/>
</dbReference>
<dbReference type="InterPro" id="IPR027417">
    <property type="entry name" value="P-loop_NTPase"/>
</dbReference>
<keyword evidence="2" id="KW-0067">ATP-binding</keyword>
<dbReference type="PANTHER" id="PTHR32071:SF21">
    <property type="entry name" value="TRANSCRIPTIONAL REGULATORY PROTEIN FLGR"/>
    <property type="match status" value="1"/>
</dbReference>
<keyword evidence="1" id="KW-0547">Nucleotide-binding</keyword>
<dbReference type="Proteomes" id="UP001595681">
    <property type="component" value="Unassembled WGS sequence"/>
</dbReference>
<evidence type="ECO:0000256" key="1">
    <source>
        <dbReference type="ARBA" id="ARBA00022741"/>
    </source>
</evidence>
<proteinExistence type="predicted"/>
<evidence type="ECO:0000313" key="9">
    <source>
        <dbReference type="EMBL" id="MFC3442666.1"/>
    </source>
</evidence>
<evidence type="ECO:0000256" key="5">
    <source>
        <dbReference type="ARBA" id="ARBA00023125"/>
    </source>
</evidence>
<dbReference type="InterPro" id="IPR002078">
    <property type="entry name" value="Sigma_54_int"/>
</dbReference>
<dbReference type="InterPro" id="IPR003593">
    <property type="entry name" value="AAA+_ATPase"/>
</dbReference>
<dbReference type="PROSITE" id="PS50045">
    <property type="entry name" value="SIGMA54_INTERACT_4"/>
    <property type="match status" value="1"/>
</dbReference>
<organism evidence="9 10">
    <name type="scientific">Sphingobium rhizovicinum</name>
    <dbReference type="NCBI Taxonomy" id="432308"/>
    <lineage>
        <taxon>Bacteria</taxon>
        <taxon>Pseudomonadati</taxon>
        <taxon>Pseudomonadota</taxon>
        <taxon>Alphaproteobacteria</taxon>
        <taxon>Sphingomonadales</taxon>
        <taxon>Sphingomonadaceae</taxon>
        <taxon>Sphingobium</taxon>
    </lineage>
</organism>
<keyword evidence="5" id="KW-0238">DNA-binding</keyword>
<dbReference type="InterPro" id="IPR002197">
    <property type="entry name" value="HTH_Fis"/>
</dbReference>
<reference evidence="10" key="1">
    <citation type="journal article" date="2019" name="Int. J. Syst. Evol. Microbiol.">
        <title>The Global Catalogue of Microorganisms (GCM) 10K type strain sequencing project: providing services to taxonomists for standard genome sequencing and annotation.</title>
        <authorList>
            <consortium name="The Broad Institute Genomics Platform"/>
            <consortium name="The Broad Institute Genome Sequencing Center for Infectious Disease"/>
            <person name="Wu L."/>
            <person name="Ma J."/>
        </authorList>
    </citation>
    <scope>NUCLEOTIDE SEQUENCE [LARGE SCALE GENOMIC DNA]</scope>
    <source>
        <strain evidence="10">CCM 7491</strain>
    </source>
</reference>
<name>A0ABV7NHZ0_9SPHN</name>
<dbReference type="RefSeq" id="WP_380796874.1">
    <property type="nucleotide sequence ID" value="NZ_JBHRVU010000004.1"/>
</dbReference>
<dbReference type="Pfam" id="PF00158">
    <property type="entry name" value="Sigma54_activat"/>
    <property type="match status" value="1"/>
</dbReference>
<gene>
    <name evidence="9" type="ORF">ACFOKF_15935</name>
</gene>
<evidence type="ECO:0000259" key="8">
    <source>
        <dbReference type="PROSITE" id="PS50045"/>
    </source>
</evidence>
<dbReference type="PRINTS" id="PR01590">
    <property type="entry name" value="HTHFIS"/>
</dbReference>
<dbReference type="SMART" id="SM00382">
    <property type="entry name" value="AAA"/>
    <property type="match status" value="1"/>
</dbReference>
<dbReference type="InterPro" id="IPR058031">
    <property type="entry name" value="AAA_lid_NorR"/>
</dbReference>
<sequence>MSSLDVSRGVCALVPGLSHWLENALYAVRIVDAASPRDKDSRRVLLATEIGHATHRDILINLIDGAPSLVAAANGLPARVAFSLADMGFAFALIAELARPASVPAVGDSGSARLMTLAGRVARSDATVLIQGDTGTGKEGMARFLHAQSGRTAHDFIAVNCAALPETMMEAMLFGHKKGSFTGAANASDGLFLAADGGTLFLDEIAELPLALQAKLLRALQEGEVLPVGATHPVSVNVRIVAACNRNLAEEVAAGRFREDLYWRLNVMPLELRPLAERRGDIGAIAAAMLLRQSDMGKAGFVWPTPAALDKLSAHGWPGNARELGNVLQRALVLRDGDRIDAADLHMGSAPQIISLPVQPAPQPIVAPVELVTPAEPICLRDVARHSKLEAIRVALRETDGHRAAAARKLGISERTLRYRLAEMRELAAA</sequence>
<evidence type="ECO:0000256" key="2">
    <source>
        <dbReference type="ARBA" id="ARBA00022840"/>
    </source>
</evidence>
<dbReference type="InterPro" id="IPR025662">
    <property type="entry name" value="Sigma_54_int_dom_ATP-bd_1"/>
</dbReference>
<keyword evidence="4" id="KW-0805">Transcription regulation</keyword>
<keyword evidence="3" id="KW-0902">Two-component regulatory system</keyword>
<dbReference type="CDD" id="cd00009">
    <property type="entry name" value="AAA"/>
    <property type="match status" value="1"/>
</dbReference>
<feature type="domain" description="Sigma-54 factor interaction" evidence="8">
    <location>
        <begin position="113"/>
        <end position="333"/>
    </location>
</feature>
<dbReference type="EMBL" id="JBHRVU010000004">
    <property type="protein sequence ID" value="MFC3442666.1"/>
    <property type="molecule type" value="Genomic_DNA"/>
</dbReference>
<keyword evidence="6" id="KW-0010">Activator</keyword>
<dbReference type="Pfam" id="PF02954">
    <property type="entry name" value="HTH_8"/>
    <property type="match status" value="1"/>
</dbReference>
<evidence type="ECO:0000256" key="7">
    <source>
        <dbReference type="ARBA" id="ARBA00023163"/>
    </source>
</evidence>
<keyword evidence="7" id="KW-0804">Transcription</keyword>
<keyword evidence="10" id="KW-1185">Reference proteome</keyword>
<evidence type="ECO:0000256" key="6">
    <source>
        <dbReference type="ARBA" id="ARBA00023159"/>
    </source>
</evidence>
<dbReference type="Gene3D" id="1.10.10.60">
    <property type="entry name" value="Homeodomain-like"/>
    <property type="match status" value="1"/>
</dbReference>